<dbReference type="InterPro" id="IPR011047">
    <property type="entry name" value="Quinoprotein_ADH-like_sf"/>
</dbReference>
<dbReference type="PANTHER" id="PTHR19848:SF8">
    <property type="entry name" value="F-BOX AND WD REPEAT DOMAIN CONTAINING 7"/>
    <property type="match status" value="1"/>
</dbReference>
<gene>
    <name evidence="3" type="ORF">sS8_1359</name>
</gene>
<evidence type="ECO:0000313" key="3">
    <source>
        <dbReference type="EMBL" id="BBA33319.1"/>
    </source>
</evidence>
<keyword evidence="4" id="KW-1185">Reference proteome</keyword>
<evidence type="ECO:0000313" key="4">
    <source>
        <dbReference type="Proteomes" id="UP000266313"/>
    </source>
</evidence>
<dbReference type="Pfam" id="PF00400">
    <property type="entry name" value="WD40"/>
    <property type="match status" value="1"/>
</dbReference>
<name>A0A250KU64_9GAMM</name>
<evidence type="ECO:0000256" key="2">
    <source>
        <dbReference type="ARBA" id="ARBA00022737"/>
    </source>
</evidence>
<dbReference type="RefSeq" id="WP_119628943.1">
    <property type="nucleotide sequence ID" value="NZ_AP017928.1"/>
</dbReference>
<reference evidence="3 4" key="1">
    <citation type="submission" date="2016-12" db="EMBL/GenBank/DDBJ databases">
        <title>Genome sequencing of Methylocaldum marinum.</title>
        <authorList>
            <person name="Takeuchi M."/>
            <person name="Kamagata Y."/>
            <person name="Hiraoka S."/>
            <person name="Oshima K."/>
            <person name="Hattori M."/>
            <person name="Iwasaki W."/>
        </authorList>
    </citation>
    <scope>NUCLEOTIDE SEQUENCE [LARGE SCALE GENOMIC DNA]</scope>
    <source>
        <strain evidence="3 4">S8</strain>
    </source>
</reference>
<dbReference type="AlphaFoldDB" id="A0A250KU64"/>
<dbReference type="Gene3D" id="2.130.10.10">
    <property type="entry name" value="YVTN repeat-like/Quinoprotein amine dehydrogenase"/>
    <property type="match status" value="2"/>
</dbReference>
<dbReference type="Proteomes" id="UP000266313">
    <property type="component" value="Chromosome"/>
</dbReference>
<dbReference type="OrthoDB" id="6192037at2"/>
<dbReference type="SUPFAM" id="SSF50998">
    <property type="entry name" value="Quinoprotein alcohol dehydrogenase-like"/>
    <property type="match status" value="1"/>
</dbReference>
<dbReference type="InterPro" id="IPR015943">
    <property type="entry name" value="WD40/YVTN_repeat-like_dom_sf"/>
</dbReference>
<proteinExistence type="predicted"/>
<dbReference type="KEGG" id="mmai:sS8_1359"/>
<keyword evidence="1" id="KW-0853">WD repeat</keyword>
<dbReference type="EMBL" id="AP017928">
    <property type="protein sequence ID" value="BBA33319.1"/>
    <property type="molecule type" value="Genomic_DNA"/>
</dbReference>
<sequence>MNALLSFIQKLLIGLFAFGFGLLVLVGLFRCQGEEGGGEDAWKQAKAQDSIEGYLNYLRDCQSCPHEEDAEKALDRLQREHGLVARLERRHLPVRAGIASPVFSPDGREILSVVGTQLYFWNSTTGQRVVRAKGDFQAMGRRSFEAVAYSPDARAIAAGMSDAESGYLVLLDSKTGEVLSEHAVEWYDVKAVAFSPAGGSVGWITHGPTGIWEPSTGKILRATHEGANSLAFVRRDDGKALLVTASGRDVWFWDAASMEIVKQSQLNTERALLGLSQDGLLVGFREGPILELWDTRLGTPVATLPDHDGDITGFCRDERKGWIAVGTNNGNLYLWNLADDQKLGSILAHDGPIVQIACSKQGRVITNGWDATKVWDLEKLRFSTQK</sequence>
<keyword evidence="2" id="KW-0677">Repeat</keyword>
<protein>
    <submittedName>
        <fullName evidence="3">Uncharacterized protein</fullName>
    </submittedName>
</protein>
<accession>A0A250KU64</accession>
<dbReference type="PANTHER" id="PTHR19848">
    <property type="entry name" value="WD40 REPEAT PROTEIN"/>
    <property type="match status" value="1"/>
</dbReference>
<evidence type="ECO:0000256" key="1">
    <source>
        <dbReference type="ARBA" id="ARBA00022574"/>
    </source>
</evidence>
<dbReference type="SMART" id="SM00320">
    <property type="entry name" value="WD40"/>
    <property type="match status" value="3"/>
</dbReference>
<organism evidence="3 4">
    <name type="scientific">Methylocaldum marinum</name>
    <dbReference type="NCBI Taxonomy" id="1432792"/>
    <lineage>
        <taxon>Bacteria</taxon>
        <taxon>Pseudomonadati</taxon>
        <taxon>Pseudomonadota</taxon>
        <taxon>Gammaproteobacteria</taxon>
        <taxon>Methylococcales</taxon>
        <taxon>Methylococcaceae</taxon>
        <taxon>Methylocaldum</taxon>
    </lineage>
</organism>
<dbReference type="InterPro" id="IPR001680">
    <property type="entry name" value="WD40_rpt"/>
</dbReference>